<dbReference type="InterPro" id="IPR019012">
    <property type="entry name" value="RNA_cap_Gua-N2-MeTrfase"/>
</dbReference>
<keyword evidence="9" id="KW-1185">Reference proteome</keyword>
<name>A0A8X7QGQ4_BRACI</name>
<dbReference type="Gene3D" id="3.40.50.150">
    <property type="entry name" value="Vaccinia Virus protein VP39"/>
    <property type="match status" value="1"/>
</dbReference>
<evidence type="ECO:0000256" key="4">
    <source>
        <dbReference type="ARBA" id="ARBA00048740"/>
    </source>
</evidence>
<evidence type="ECO:0000256" key="6">
    <source>
        <dbReference type="ARBA" id="ARBA00049075"/>
    </source>
</evidence>
<evidence type="ECO:0000313" key="8">
    <source>
        <dbReference type="EMBL" id="KAG2269990.1"/>
    </source>
</evidence>
<dbReference type="AlphaFoldDB" id="A0A8X7QGQ4"/>
<dbReference type="GO" id="GO:0005634">
    <property type="term" value="C:nucleus"/>
    <property type="evidence" value="ECO:0007669"/>
    <property type="project" value="TreeGrafter"/>
</dbReference>
<comment type="similarity">
    <text evidence="2">Belongs to the methyltransferase superfamily. Trimethylguanosine synthase family.</text>
</comment>
<evidence type="ECO:0000256" key="1">
    <source>
        <dbReference type="ARBA" id="ARBA00018517"/>
    </source>
</evidence>
<dbReference type="EMBL" id="JAAMPC010000013">
    <property type="protein sequence ID" value="KAG2269990.1"/>
    <property type="molecule type" value="Genomic_DNA"/>
</dbReference>
<accession>A0A8X7QGQ4</accession>
<dbReference type="GO" id="GO:0071164">
    <property type="term" value="F:RNA cap trimethylguanosine synthase activity"/>
    <property type="evidence" value="ECO:0007669"/>
    <property type="project" value="TreeGrafter"/>
</dbReference>
<evidence type="ECO:0000313" key="9">
    <source>
        <dbReference type="Proteomes" id="UP000886595"/>
    </source>
</evidence>
<sequence>MFRFTGGAIHTLKQKFDSFDSRANNNTTPMNVKKRSRLEKGQTLHPVKVELAMSNKMVYGVGDRVDFVGDFLFLAPPWGGPMYNKVETYTMDMLQPIDGYKLFQIAQSITPNMITFLRGNVDLGQVESSLGSRLHL</sequence>
<comment type="catalytic activity">
    <reaction evidence="5">
        <text>a 5'-end (N(2),N(7)-dimethyl 5'-triphosphoguanosine)-ribonucleoside in snRNA + S-adenosyl-L-methionine = a 5'-end (N(2),N(2),N(7)-trimethyl 5'-triphosphoguanosine)-ribonucleoside in snRNA + S-adenosyl-L-homocysteine + H(+)</text>
        <dbReference type="Rhea" id="RHEA:78479"/>
        <dbReference type="Rhea" id="RHEA-COMP:19087"/>
        <dbReference type="Rhea" id="RHEA-COMP:19089"/>
        <dbReference type="ChEBI" id="CHEBI:15378"/>
        <dbReference type="ChEBI" id="CHEBI:57856"/>
        <dbReference type="ChEBI" id="CHEBI:59789"/>
        <dbReference type="ChEBI" id="CHEBI:167623"/>
        <dbReference type="ChEBI" id="CHEBI:172880"/>
    </reaction>
    <physiologicalReaction direction="left-to-right" evidence="5">
        <dbReference type="Rhea" id="RHEA:78480"/>
    </physiologicalReaction>
</comment>
<dbReference type="PANTHER" id="PTHR14741">
    <property type="entry name" value="S-ADENOSYLMETHIONINE-DEPENDENT METHYLTRANSFERASE RELATED"/>
    <property type="match status" value="1"/>
</dbReference>
<dbReference type="OrthoDB" id="10355727at2759"/>
<dbReference type="PANTHER" id="PTHR14741:SF40">
    <property type="entry name" value="TRIMETHYLGUANOSINE SYNTHASE"/>
    <property type="match status" value="1"/>
</dbReference>
<evidence type="ECO:0000256" key="2">
    <source>
        <dbReference type="ARBA" id="ARBA00025783"/>
    </source>
</evidence>
<dbReference type="Proteomes" id="UP000886595">
    <property type="component" value="Unassembled WGS sequence"/>
</dbReference>
<evidence type="ECO:0000256" key="7">
    <source>
        <dbReference type="ARBA" id="ARBA00049790"/>
    </source>
</evidence>
<reference evidence="8 9" key="1">
    <citation type="submission" date="2020-02" db="EMBL/GenBank/DDBJ databases">
        <authorList>
            <person name="Ma Q."/>
            <person name="Huang Y."/>
            <person name="Song X."/>
            <person name="Pei D."/>
        </authorList>
    </citation>
    <scope>NUCLEOTIDE SEQUENCE [LARGE SCALE GENOMIC DNA]</scope>
    <source>
        <strain evidence="8">Sxm20200214</strain>
        <tissue evidence="8">Leaf</tissue>
    </source>
</reference>
<comment type="caution">
    <text evidence="8">The sequence shown here is derived from an EMBL/GenBank/DDBJ whole genome shotgun (WGS) entry which is preliminary data.</text>
</comment>
<protein>
    <recommendedName>
        <fullName evidence="1">Trimethylguanosine synthase</fullName>
    </recommendedName>
    <alternativeName>
        <fullName evidence="7">Cap-specific guanine-N(2) methyltransferase</fullName>
    </alternativeName>
</protein>
<evidence type="ECO:0000256" key="5">
    <source>
        <dbReference type="ARBA" id="ARBA00048763"/>
    </source>
</evidence>
<dbReference type="Pfam" id="PF09445">
    <property type="entry name" value="Methyltransf_15"/>
    <property type="match status" value="1"/>
</dbReference>
<proteinExistence type="inferred from homology"/>
<comment type="catalytic activity">
    <reaction evidence="6">
        <text>a 5'-end (N(7)-methyl 5'-triphosphoguanosine)-ribonucleoside in snRNA + S-adenosyl-L-methionine = a 5'-end (N(2),N(7)-dimethyl 5'-triphosphoguanosine)-ribonucleoside in snRNA + S-adenosyl-L-homocysteine + H(+)</text>
        <dbReference type="Rhea" id="RHEA:78471"/>
        <dbReference type="Rhea" id="RHEA-COMP:19085"/>
        <dbReference type="Rhea" id="RHEA-COMP:19087"/>
        <dbReference type="ChEBI" id="CHEBI:15378"/>
        <dbReference type="ChEBI" id="CHEBI:57856"/>
        <dbReference type="ChEBI" id="CHEBI:59789"/>
        <dbReference type="ChEBI" id="CHEBI:156461"/>
        <dbReference type="ChEBI" id="CHEBI:172880"/>
    </reaction>
    <physiologicalReaction direction="left-to-right" evidence="6">
        <dbReference type="Rhea" id="RHEA:78472"/>
    </physiologicalReaction>
</comment>
<dbReference type="InterPro" id="IPR029063">
    <property type="entry name" value="SAM-dependent_MTases_sf"/>
</dbReference>
<gene>
    <name evidence="8" type="ORF">Bca52824_064545</name>
</gene>
<comment type="catalytic activity">
    <reaction evidence="4">
        <text>a 5'-end (N(7)-methyl 5'-triphosphoguanosine)-ribonucleoside in snoRNA + S-adenosyl-L-methionine = a 5'-end (N(2),N(7)-dimethyl 5'-triphosphoguanosine)-ribonucleoside in snoRNA + S-adenosyl-L-homocysteine + H(+)</text>
        <dbReference type="Rhea" id="RHEA:78475"/>
        <dbReference type="Rhea" id="RHEA-COMP:19086"/>
        <dbReference type="Rhea" id="RHEA-COMP:19088"/>
        <dbReference type="ChEBI" id="CHEBI:15378"/>
        <dbReference type="ChEBI" id="CHEBI:57856"/>
        <dbReference type="ChEBI" id="CHEBI:59789"/>
        <dbReference type="ChEBI" id="CHEBI:156461"/>
        <dbReference type="ChEBI" id="CHEBI:172880"/>
    </reaction>
    <physiologicalReaction direction="left-to-right" evidence="4">
        <dbReference type="Rhea" id="RHEA:78476"/>
    </physiologicalReaction>
</comment>
<comment type="catalytic activity">
    <reaction evidence="3">
        <text>a 5'-end (N(2),N(7)-dimethyl 5'-triphosphoguanosine)-ribonucleoside in snoRNA + S-adenosyl-L-methionine = a 5'-end (N(2),N(2),N(7)-trimethyl 5'-triphosphoguanosine)-ribonucleoside in snoRNA + S-adenosyl-L-homocysteine + H(+)</text>
        <dbReference type="Rhea" id="RHEA:78507"/>
        <dbReference type="Rhea" id="RHEA-COMP:19088"/>
        <dbReference type="Rhea" id="RHEA-COMP:19090"/>
        <dbReference type="ChEBI" id="CHEBI:15378"/>
        <dbReference type="ChEBI" id="CHEBI:57856"/>
        <dbReference type="ChEBI" id="CHEBI:59789"/>
        <dbReference type="ChEBI" id="CHEBI:167623"/>
        <dbReference type="ChEBI" id="CHEBI:172880"/>
    </reaction>
    <physiologicalReaction direction="left-to-right" evidence="3">
        <dbReference type="Rhea" id="RHEA:78508"/>
    </physiologicalReaction>
</comment>
<organism evidence="8 9">
    <name type="scientific">Brassica carinata</name>
    <name type="common">Ethiopian mustard</name>
    <name type="synonym">Abyssinian cabbage</name>
    <dbReference type="NCBI Taxonomy" id="52824"/>
    <lineage>
        <taxon>Eukaryota</taxon>
        <taxon>Viridiplantae</taxon>
        <taxon>Streptophyta</taxon>
        <taxon>Embryophyta</taxon>
        <taxon>Tracheophyta</taxon>
        <taxon>Spermatophyta</taxon>
        <taxon>Magnoliopsida</taxon>
        <taxon>eudicotyledons</taxon>
        <taxon>Gunneridae</taxon>
        <taxon>Pentapetalae</taxon>
        <taxon>rosids</taxon>
        <taxon>malvids</taxon>
        <taxon>Brassicales</taxon>
        <taxon>Brassicaceae</taxon>
        <taxon>Brassiceae</taxon>
        <taxon>Brassica</taxon>
    </lineage>
</organism>
<evidence type="ECO:0000256" key="3">
    <source>
        <dbReference type="ARBA" id="ARBA00047418"/>
    </source>
</evidence>